<dbReference type="AlphaFoldDB" id="A0A930YPV3"/>
<gene>
    <name evidence="3" type="ORF">ISU10_09800</name>
</gene>
<feature type="compositionally biased region" description="Low complexity" evidence="1">
    <location>
        <begin position="1"/>
        <end position="18"/>
    </location>
</feature>
<proteinExistence type="predicted"/>
<keyword evidence="2" id="KW-0472">Membrane</keyword>
<name>A0A930YPV3_9ACTN</name>
<organism evidence="3 4">
    <name type="scientific">Nocardioides agariphilus</name>
    <dbReference type="NCBI Taxonomy" id="433664"/>
    <lineage>
        <taxon>Bacteria</taxon>
        <taxon>Bacillati</taxon>
        <taxon>Actinomycetota</taxon>
        <taxon>Actinomycetes</taxon>
        <taxon>Propionibacteriales</taxon>
        <taxon>Nocardioidaceae</taxon>
        <taxon>Nocardioides</taxon>
    </lineage>
</organism>
<dbReference type="EMBL" id="JADKPO010000011">
    <property type="protein sequence ID" value="MBF4768060.1"/>
    <property type="molecule type" value="Genomic_DNA"/>
</dbReference>
<evidence type="ECO:0000256" key="2">
    <source>
        <dbReference type="SAM" id="Phobius"/>
    </source>
</evidence>
<feature type="transmembrane region" description="Helical" evidence="2">
    <location>
        <begin position="31"/>
        <end position="49"/>
    </location>
</feature>
<feature type="region of interest" description="Disordered" evidence="1">
    <location>
        <begin position="1"/>
        <end position="21"/>
    </location>
</feature>
<evidence type="ECO:0000313" key="4">
    <source>
        <dbReference type="Proteomes" id="UP000660668"/>
    </source>
</evidence>
<keyword evidence="2" id="KW-0812">Transmembrane</keyword>
<evidence type="ECO:0000313" key="3">
    <source>
        <dbReference type="EMBL" id="MBF4768060.1"/>
    </source>
</evidence>
<keyword evidence="4" id="KW-1185">Reference proteome</keyword>
<comment type="caution">
    <text evidence="3">The sequence shown here is derived from an EMBL/GenBank/DDBJ whole genome shotgun (WGS) entry which is preliminary data.</text>
</comment>
<dbReference type="Proteomes" id="UP000660668">
    <property type="component" value="Unassembled WGS sequence"/>
</dbReference>
<evidence type="ECO:0008006" key="5">
    <source>
        <dbReference type="Google" id="ProtNLM"/>
    </source>
</evidence>
<sequence>MKKDASTGNSSGNSSADSGYTEKFPPTSGRVLGVIAVLFAAAVLVYAVVDDEGGFEAPVAWGAALAGILSYAALLRPAVRVESDALVMRNMLDTNVIPLAAIDEVAVRQVMAVRAGEKRYVSPAIGNSFLRTLRPKTSRDGMPELTYPEYVRDRVLHLADGARRRSGDAEPPAVRRTWATYELAGLLVTAVGFALSLLA</sequence>
<dbReference type="RefSeq" id="WP_194696216.1">
    <property type="nucleotide sequence ID" value="NZ_JADKPO010000011.1"/>
</dbReference>
<accession>A0A930YPV3</accession>
<reference evidence="3" key="1">
    <citation type="submission" date="2020-11" db="EMBL/GenBank/DDBJ databases">
        <title>Nocardioides cynanchi sp. nov., isolated from soil of rhizosphere of Cynanchum wilfordii.</title>
        <authorList>
            <person name="Lee J.-S."/>
            <person name="Suh M.K."/>
            <person name="Kim J.-S."/>
        </authorList>
    </citation>
    <scope>NUCLEOTIDE SEQUENCE</scope>
    <source>
        <strain evidence="3">KCTC 19276</strain>
    </source>
</reference>
<protein>
    <recommendedName>
        <fullName evidence="5">PH domain-containing protein</fullName>
    </recommendedName>
</protein>
<feature type="transmembrane region" description="Helical" evidence="2">
    <location>
        <begin position="61"/>
        <end position="79"/>
    </location>
</feature>
<keyword evidence="2" id="KW-1133">Transmembrane helix</keyword>
<evidence type="ECO:0000256" key="1">
    <source>
        <dbReference type="SAM" id="MobiDB-lite"/>
    </source>
</evidence>